<name>A0A0S7EL70_9TELE</name>
<dbReference type="PANTHER" id="PTHR12341:SF41">
    <property type="entry name" value="5'-3' EXORIBONUCLEASE 2"/>
    <property type="match status" value="1"/>
</dbReference>
<dbReference type="EMBL" id="GBYX01477677">
    <property type="protein sequence ID" value="JAO04011.1"/>
    <property type="molecule type" value="Transcribed_RNA"/>
</dbReference>
<protein>
    <submittedName>
        <fullName evidence="3">XRN2</fullName>
    </submittedName>
</protein>
<dbReference type="GO" id="GO:0003723">
    <property type="term" value="F:RNA binding"/>
    <property type="evidence" value="ECO:0007669"/>
    <property type="project" value="TreeGrafter"/>
</dbReference>
<dbReference type="AlphaFoldDB" id="A0A0S7EL70"/>
<dbReference type="InterPro" id="IPR027073">
    <property type="entry name" value="5_3_exoribonuclease"/>
</dbReference>
<sequence length="175" mass="20444">MHFLLPQAEQQGPAFMTSGQFAPQALGRRERPEPVHNARYQAYDMRMRSVEQHNKDAAQSLKSMMRNGGKSSAGVSDGTDRGVKRKCEDSDSEPEPEDNVRLWEDGWKQRYYKTKFDVDVSDDSFRKKVVRSYVEGLCWVLRYYYQGCASWKWWIPIRNDVIHMTHQQVAMTQTT</sequence>
<reference evidence="3" key="1">
    <citation type="submission" date="2014-12" db="EMBL/GenBank/DDBJ databases">
        <title>Parallel Evolution in Life History Adaptation Evident in the Tissue-Specific Poeciliopsis prolifica transcriptome.</title>
        <authorList>
            <person name="Jue N.K."/>
            <person name="Foley R.J."/>
            <person name="Obergfell C."/>
            <person name="Reznick D.N."/>
            <person name="O'Neill R.J."/>
            <person name="O'Neill M.J."/>
        </authorList>
    </citation>
    <scope>NUCLEOTIDE SEQUENCE</scope>
</reference>
<evidence type="ECO:0000259" key="2">
    <source>
        <dbReference type="Pfam" id="PF17846"/>
    </source>
</evidence>
<dbReference type="InterPro" id="IPR041412">
    <property type="entry name" value="Xrn1_helical"/>
</dbReference>
<proteinExistence type="predicted"/>
<organism evidence="3">
    <name type="scientific">Poeciliopsis prolifica</name>
    <name type="common">blackstripe livebearer</name>
    <dbReference type="NCBI Taxonomy" id="188132"/>
    <lineage>
        <taxon>Eukaryota</taxon>
        <taxon>Metazoa</taxon>
        <taxon>Chordata</taxon>
        <taxon>Craniata</taxon>
        <taxon>Vertebrata</taxon>
        <taxon>Euteleostomi</taxon>
        <taxon>Actinopterygii</taxon>
        <taxon>Neopterygii</taxon>
        <taxon>Teleostei</taxon>
        <taxon>Neoteleostei</taxon>
        <taxon>Acanthomorphata</taxon>
        <taxon>Ovalentaria</taxon>
        <taxon>Atherinomorphae</taxon>
        <taxon>Cyprinodontiformes</taxon>
        <taxon>Poeciliidae</taxon>
        <taxon>Poeciliinae</taxon>
        <taxon>Poeciliopsis</taxon>
    </lineage>
</organism>
<dbReference type="GO" id="GO:0005634">
    <property type="term" value="C:nucleus"/>
    <property type="evidence" value="ECO:0007669"/>
    <property type="project" value="TreeGrafter"/>
</dbReference>
<evidence type="ECO:0000256" key="1">
    <source>
        <dbReference type="SAM" id="MobiDB-lite"/>
    </source>
</evidence>
<dbReference type="GO" id="GO:0000956">
    <property type="term" value="P:nuclear-transcribed mRNA catabolic process"/>
    <property type="evidence" value="ECO:0007669"/>
    <property type="project" value="TreeGrafter"/>
</dbReference>
<feature type="compositionally biased region" description="Basic and acidic residues" evidence="1">
    <location>
        <begin position="78"/>
        <end position="89"/>
    </location>
</feature>
<dbReference type="PANTHER" id="PTHR12341">
    <property type="entry name" value="5'-&gt;3' EXORIBONUCLEASE"/>
    <property type="match status" value="1"/>
</dbReference>
<gene>
    <name evidence="3" type="primary">XRN2</name>
</gene>
<feature type="region of interest" description="Disordered" evidence="1">
    <location>
        <begin position="65"/>
        <end position="99"/>
    </location>
</feature>
<dbReference type="Pfam" id="PF17846">
    <property type="entry name" value="XRN_M"/>
    <property type="match status" value="1"/>
</dbReference>
<evidence type="ECO:0000313" key="3">
    <source>
        <dbReference type="EMBL" id="JAO04011.1"/>
    </source>
</evidence>
<feature type="domain" description="Xrn1 helical" evidence="2">
    <location>
        <begin position="44"/>
        <end position="158"/>
    </location>
</feature>
<dbReference type="GO" id="GO:0004534">
    <property type="term" value="F:5'-3' RNA exonuclease activity"/>
    <property type="evidence" value="ECO:0007669"/>
    <property type="project" value="TreeGrafter"/>
</dbReference>
<accession>A0A0S7EL70</accession>
<dbReference type="EMBL" id="GBYX01477678">
    <property type="protein sequence ID" value="JAO04010.1"/>
    <property type="molecule type" value="Transcribed_RNA"/>
</dbReference>